<comment type="subcellular location">
    <subcellularLocation>
        <location evidence="1">Membrane</location>
        <topology evidence="1">Multi-pass membrane protein</topology>
    </subcellularLocation>
</comment>
<dbReference type="GO" id="GO:0016020">
    <property type="term" value="C:membrane"/>
    <property type="evidence" value="ECO:0007669"/>
    <property type="project" value="UniProtKB-SubCell"/>
</dbReference>
<comment type="caution">
    <text evidence="6">Lacks conserved residue(s) required for the propagation of feature annotation.</text>
</comment>
<keyword evidence="3 6" id="KW-0812">Transmembrane</keyword>
<dbReference type="GO" id="GO:0004888">
    <property type="term" value="F:transmembrane signaling receptor activity"/>
    <property type="evidence" value="ECO:0007669"/>
    <property type="project" value="InterPro"/>
</dbReference>
<dbReference type="WormBase" id="CBG25356">
    <property type="protein sequence ID" value="CBP46489"/>
    <property type="gene ID" value="WBGene00086770"/>
</dbReference>
<dbReference type="EMBL" id="HE600940">
    <property type="protein sequence ID" value="CAR99750.1"/>
    <property type="molecule type" value="Genomic_DNA"/>
</dbReference>
<evidence type="ECO:0000256" key="4">
    <source>
        <dbReference type="ARBA" id="ARBA00022989"/>
    </source>
</evidence>
<dbReference type="eggNOG" id="ENOG502TJDN">
    <property type="taxonomic scope" value="Eukaryota"/>
</dbReference>
<dbReference type="GeneID" id="68916847"/>
<dbReference type="InParanoid" id="B6IIM0"/>
<evidence type="ECO:0000256" key="3">
    <source>
        <dbReference type="ARBA" id="ARBA00022692"/>
    </source>
</evidence>
<dbReference type="InterPro" id="IPR000609">
    <property type="entry name" value="7TM_GPCR_serpentine_rcpt_Srg"/>
</dbReference>
<sequence length="154" mass="17411">MQIDYSISSGIKSDDSRSFSNKTEQDMEKKHIPWIIPIVFFIPLSADWNLIISKAGLLVNFLKIVPWASQSLFQLVFIIIALSFIAVCTSVTLYILIMLPTRFRDLEKSITTVSVVISLAFSAVEILFQFFSFNSKVTSVFLLTMLVYDVLNVG</sequence>
<reference evidence="7 8" key="1">
    <citation type="journal article" date="2003" name="PLoS Biol.">
        <title>The genome sequence of Caenorhabditis briggsae: a platform for comparative genomics.</title>
        <authorList>
            <person name="Stein L.D."/>
            <person name="Bao Z."/>
            <person name="Blasiar D."/>
            <person name="Blumenthal T."/>
            <person name="Brent M.R."/>
            <person name="Chen N."/>
            <person name="Chinwalla A."/>
            <person name="Clarke L."/>
            <person name="Clee C."/>
            <person name="Coghlan A."/>
            <person name="Coulson A."/>
            <person name="D'Eustachio P."/>
            <person name="Fitch D.H."/>
            <person name="Fulton L.A."/>
            <person name="Fulton R.E."/>
            <person name="Griffiths-Jones S."/>
            <person name="Harris T.W."/>
            <person name="Hillier L.W."/>
            <person name="Kamath R."/>
            <person name="Kuwabara P.E."/>
            <person name="Mardis E.R."/>
            <person name="Marra M.A."/>
            <person name="Miner T.L."/>
            <person name="Minx P."/>
            <person name="Mullikin J.C."/>
            <person name="Plumb R.W."/>
            <person name="Rogers J."/>
            <person name="Schein J.E."/>
            <person name="Sohrmann M."/>
            <person name="Spieth J."/>
            <person name="Stajich J.E."/>
            <person name="Wei C."/>
            <person name="Willey D."/>
            <person name="Wilson R.K."/>
            <person name="Durbin R."/>
            <person name="Waterston R.H."/>
        </authorList>
    </citation>
    <scope>NUCLEOTIDE SEQUENCE [LARGE SCALE GENOMIC DNA]</scope>
    <source>
        <strain evidence="7 8">AF16</strain>
    </source>
</reference>
<evidence type="ECO:0000256" key="6">
    <source>
        <dbReference type="RuleBase" id="RU280813"/>
    </source>
</evidence>
<keyword evidence="8" id="KW-1185">Reference proteome</keyword>
<dbReference type="Proteomes" id="UP000008549">
    <property type="component" value="Unassembled WGS sequence"/>
</dbReference>
<evidence type="ECO:0000256" key="5">
    <source>
        <dbReference type="ARBA" id="ARBA00023136"/>
    </source>
</evidence>
<keyword evidence="4 6" id="KW-1133">Transmembrane helix</keyword>
<keyword evidence="5 6" id="KW-0472">Membrane</keyword>
<evidence type="ECO:0000256" key="1">
    <source>
        <dbReference type="ARBA" id="ARBA00004141"/>
    </source>
</evidence>
<feature type="transmembrane region" description="Helical" evidence="6">
    <location>
        <begin position="32"/>
        <end position="52"/>
    </location>
</feature>
<proteinExistence type="inferred from homology"/>
<evidence type="ECO:0000256" key="2">
    <source>
        <dbReference type="ARBA" id="ARBA00005692"/>
    </source>
</evidence>
<evidence type="ECO:0000313" key="7">
    <source>
        <dbReference type="EMBL" id="CAR99750.1"/>
    </source>
</evidence>
<organism evidence="7 8">
    <name type="scientific">Caenorhabditis briggsae</name>
    <dbReference type="NCBI Taxonomy" id="6238"/>
    <lineage>
        <taxon>Eukaryota</taxon>
        <taxon>Metazoa</taxon>
        <taxon>Ecdysozoa</taxon>
        <taxon>Nematoda</taxon>
        <taxon>Chromadorea</taxon>
        <taxon>Rhabditida</taxon>
        <taxon>Rhabditina</taxon>
        <taxon>Rhabditomorpha</taxon>
        <taxon>Rhabditoidea</taxon>
        <taxon>Rhabditidae</taxon>
        <taxon>Peloderinae</taxon>
        <taxon>Caenorhabditis</taxon>
    </lineage>
</organism>
<dbReference type="AlphaFoldDB" id="B6IIM0"/>
<accession>B6IIM0</accession>
<name>B6IIM0_CAEBR</name>
<dbReference type="CTD" id="68916847"/>
<reference evidence="7 8" key="2">
    <citation type="journal article" date="2011" name="PLoS Genet.">
        <title>Caenorhabditis briggsae recombinant inbred line genotypes reveal inter-strain incompatibility and the evolution of recombination.</title>
        <authorList>
            <person name="Ross J.A."/>
            <person name="Koboldt D.C."/>
            <person name="Staisch J.E."/>
            <person name="Chamberlin H.M."/>
            <person name="Gupta B.P."/>
            <person name="Miller R.D."/>
            <person name="Baird S.E."/>
            <person name="Haag E.S."/>
        </authorList>
    </citation>
    <scope>NUCLEOTIDE SEQUENCE [LARGE SCALE GENOMIC DNA]</scope>
    <source>
        <strain evidence="7 8">AF16</strain>
    </source>
</reference>
<dbReference type="PRINTS" id="PR00698">
    <property type="entry name" value="TMPROTEINSRG"/>
</dbReference>
<evidence type="ECO:0000313" key="8">
    <source>
        <dbReference type="Proteomes" id="UP000008549"/>
    </source>
</evidence>
<comment type="similarity">
    <text evidence="2 6">Belongs to the nematode receptor-like protein srg family.</text>
</comment>
<dbReference type="GO" id="GO:0007606">
    <property type="term" value="P:sensory perception of chemical stimulus"/>
    <property type="evidence" value="ECO:0007669"/>
    <property type="project" value="UniProtKB-UniRule"/>
</dbReference>
<dbReference type="RefSeq" id="XP_045099311.1">
    <property type="nucleotide sequence ID" value="XM_045240252.1"/>
</dbReference>
<feature type="transmembrane region" description="Helical" evidence="6">
    <location>
        <begin position="72"/>
        <end position="97"/>
    </location>
</feature>
<dbReference type="Pfam" id="PF02118">
    <property type="entry name" value="Srg"/>
    <property type="match status" value="1"/>
</dbReference>
<evidence type="ECO:0000313" key="9">
    <source>
        <dbReference type="WormBase" id="CBG25356"/>
    </source>
</evidence>
<dbReference type="HOGENOM" id="CLU_1705811_0_0_1"/>
<protein>
    <recommendedName>
        <fullName evidence="6">Serpentine receptor class gamma</fullName>
    </recommendedName>
</protein>
<feature type="transmembrane region" description="Helical" evidence="6">
    <location>
        <begin position="109"/>
        <end position="131"/>
    </location>
</feature>
<gene>
    <name evidence="7 9" type="ORF">CBG25356</name>
    <name evidence="7" type="ORF">CBG_25356</name>
</gene>
<dbReference type="KEGG" id="cbr:CBG_25356"/>